<protein>
    <submittedName>
        <fullName evidence="1">Uncharacterized protein</fullName>
    </submittedName>
</protein>
<dbReference type="AlphaFoldDB" id="A0A2S9YQN5"/>
<comment type="caution">
    <text evidence="1">The sequence shown here is derived from an EMBL/GenBank/DDBJ whole genome shotgun (WGS) entry which is preliminary data.</text>
</comment>
<evidence type="ECO:0000313" key="2">
    <source>
        <dbReference type="Proteomes" id="UP000238823"/>
    </source>
</evidence>
<gene>
    <name evidence="1" type="ORF">ENSA7_28710</name>
</gene>
<name>A0A2S9YQN5_9BACT</name>
<reference evidence="1 2" key="1">
    <citation type="submission" date="2018-03" db="EMBL/GenBank/DDBJ databases">
        <title>Draft Genome Sequences of the Obligatory Marine Myxobacteria Enhygromyxa salina SWB007.</title>
        <authorList>
            <person name="Poehlein A."/>
            <person name="Moghaddam J.A."/>
            <person name="Harms H."/>
            <person name="Alanjari M."/>
            <person name="Koenig G.M."/>
            <person name="Daniel R."/>
            <person name="Schaeberle T.F."/>
        </authorList>
    </citation>
    <scope>NUCLEOTIDE SEQUENCE [LARGE SCALE GENOMIC DNA]</scope>
    <source>
        <strain evidence="1 2">SWB007</strain>
    </source>
</reference>
<accession>A0A2S9YQN5</accession>
<dbReference type="Proteomes" id="UP000238823">
    <property type="component" value="Unassembled WGS sequence"/>
</dbReference>
<proteinExistence type="predicted"/>
<evidence type="ECO:0000313" key="1">
    <source>
        <dbReference type="EMBL" id="PRQ07407.1"/>
    </source>
</evidence>
<dbReference type="EMBL" id="PVNL01000055">
    <property type="protein sequence ID" value="PRQ07407.1"/>
    <property type="molecule type" value="Genomic_DNA"/>
</dbReference>
<sequence>MPTAARDPLQPTNHKVLRPQLIRRLGLARPLVPTGQLRNSGRARARALLQEQLGILALAPSHRVDHRLDLDELIVVSGLLEHLVRNVAAKQLTHRHLGHQVLHRAHRLDGLDLGQEVVHPEPAAEHLLGVGGGLLLVDDLLEVLHEADQVAHAQDSAGEALGSEFLELVEVLAHAQELDRLAGRGLDRQRRAAAGVTVELGQDHAGQVEALVERLGGGHRVLADHRVDDQEDVGRVHARLDVLELGHERVVDRQATGGVIDDEVDALGGGGLGGVAADVDRVGPGARKHGHAKPLAQHLQLVDRGGAVDVGRDQHDRVTVLLQLARELAGRGGLTRALQPDHHDPGDALARAGERGVDRAHQLDERVVADLDEVILGADPDLLVVLALRNQLDLLTERSLFDGAQELLDRAKFDVSLEQAQANVLQRSVDDFFAELALASQSLAGCPKTLGDGLEHEGLDSIEAGQLRQRRLWPPGASARLFR</sequence>
<organism evidence="1 2">
    <name type="scientific">Enhygromyxa salina</name>
    <dbReference type="NCBI Taxonomy" id="215803"/>
    <lineage>
        <taxon>Bacteria</taxon>
        <taxon>Pseudomonadati</taxon>
        <taxon>Myxococcota</taxon>
        <taxon>Polyangia</taxon>
        <taxon>Nannocystales</taxon>
        <taxon>Nannocystaceae</taxon>
        <taxon>Enhygromyxa</taxon>
    </lineage>
</organism>